<gene>
    <name evidence="1" type="ORF">LCGC14_1104570</name>
</gene>
<evidence type="ECO:0000313" key="1">
    <source>
        <dbReference type="EMBL" id="KKN03742.1"/>
    </source>
</evidence>
<dbReference type="AlphaFoldDB" id="A0A0F9MWF2"/>
<accession>A0A0F9MWF2</accession>
<comment type="caution">
    <text evidence="1">The sequence shown here is derived from an EMBL/GenBank/DDBJ whole genome shotgun (WGS) entry which is preliminary data.</text>
</comment>
<protein>
    <submittedName>
        <fullName evidence="1">Uncharacterized protein</fullName>
    </submittedName>
</protein>
<sequence length="157" mass="17703">MTKVIAYTRPDGGVSICIPAPNARREGESEAEFIARIQAKDVPKDATNIRVCTRVEIPYRGRLRNAWRQNGVNPPVVDMIEARILKTNLVRIDRDKLLIAEDVAYIRADETDDKPKKAAIAVKKQALRDIPVTIQSDLDAIDDPETLDNYEPVWPEI</sequence>
<dbReference type="EMBL" id="LAZR01005001">
    <property type="protein sequence ID" value="KKN03742.1"/>
    <property type="molecule type" value="Genomic_DNA"/>
</dbReference>
<reference evidence="1" key="1">
    <citation type="journal article" date="2015" name="Nature">
        <title>Complex archaea that bridge the gap between prokaryotes and eukaryotes.</title>
        <authorList>
            <person name="Spang A."/>
            <person name="Saw J.H."/>
            <person name="Jorgensen S.L."/>
            <person name="Zaremba-Niedzwiedzka K."/>
            <person name="Martijn J."/>
            <person name="Lind A.E."/>
            <person name="van Eijk R."/>
            <person name="Schleper C."/>
            <person name="Guy L."/>
            <person name="Ettema T.J."/>
        </authorList>
    </citation>
    <scope>NUCLEOTIDE SEQUENCE</scope>
</reference>
<name>A0A0F9MWF2_9ZZZZ</name>
<organism evidence="1">
    <name type="scientific">marine sediment metagenome</name>
    <dbReference type="NCBI Taxonomy" id="412755"/>
    <lineage>
        <taxon>unclassified sequences</taxon>
        <taxon>metagenomes</taxon>
        <taxon>ecological metagenomes</taxon>
    </lineage>
</organism>
<proteinExistence type="predicted"/>